<keyword evidence="17" id="KW-1185">Reference proteome</keyword>
<dbReference type="GO" id="GO:1900705">
    <property type="term" value="P:negative regulation of siderophore biosynthetic process"/>
    <property type="evidence" value="ECO:0007669"/>
    <property type="project" value="TreeGrafter"/>
</dbReference>
<dbReference type="InterPro" id="IPR043135">
    <property type="entry name" value="Fur_C"/>
</dbReference>
<evidence type="ECO:0000256" key="13">
    <source>
        <dbReference type="PIRSR" id="PIRSR602481-1"/>
    </source>
</evidence>
<keyword evidence="9 14" id="KW-0408">Iron</keyword>
<dbReference type="STRING" id="406100.SAMN04488052_11064"/>
<evidence type="ECO:0000256" key="2">
    <source>
        <dbReference type="ARBA" id="ARBA00007957"/>
    </source>
</evidence>
<comment type="cofactor">
    <cofactor evidence="14">
        <name>Mn(2+)</name>
        <dbReference type="ChEBI" id="CHEBI:29035"/>
    </cofactor>
    <cofactor evidence="14">
        <name>Fe(2+)</name>
        <dbReference type="ChEBI" id="CHEBI:29033"/>
    </cofactor>
    <text evidence="14">Binds 1 Mn(2+) or Fe(2+) ion per subunit.</text>
</comment>
<dbReference type="OrthoDB" id="8659436at2"/>
<dbReference type="FunFam" id="3.30.1490.190:FF:000001">
    <property type="entry name" value="Ferric uptake regulation protein"/>
    <property type="match status" value="1"/>
</dbReference>
<keyword evidence="12 15" id="KW-0804">Transcription</keyword>
<feature type="binding site" evidence="13">
    <location>
        <position position="139"/>
    </location>
    <ligand>
        <name>Zn(2+)</name>
        <dbReference type="ChEBI" id="CHEBI:29105"/>
    </ligand>
</feature>
<dbReference type="EMBL" id="FOEG01000010">
    <property type="protein sequence ID" value="SEP11320.1"/>
    <property type="molecule type" value="Genomic_DNA"/>
</dbReference>
<dbReference type="Proteomes" id="UP000199657">
    <property type="component" value="Unassembled WGS sequence"/>
</dbReference>
<feature type="binding site" evidence="13">
    <location>
        <position position="135"/>
    </location>
    <ligand>
        <name>Zn(2+)</name>
        <dbReference type="ChEBI" id="CHEBI:29105"/>
    </ligand>
</feature>
<feature type="binding site" evidence="14">
    <location>
        <position position="110"/>
    </location>
    <ligand>
        <name>Fe cation</name>
        <dbReference type="ChEBI" id="CHEBI:24875"/>
    </ligand>
</feature>
<reference evidence="16 17" key="1">
    <citation type="submission" date="2016-10" db="EMBL/GenBank/DDBJ databases">
        <authorList>
            <person name="de Groot N.N."/>
        </authorList>
    </citation>
    <scope>NUCLEOTIDE SEQUENCE [LARGE SCALE GENOMIC DNA]</scope>
    <source>
        <strain evidence="16 17">CGMCC 1.6291</strain>
    </source>
</reference>
<proteinExistence type="inferred from homology"/>
<evidence type="ECO:0000256" key="10">
    <source>
        <dbReference type="ARBA" id="ARBA00023015"/>
    </source>
</evidence>
<keyword evidence="11 15" id="KW-0238">DNA-binding</keyword>
<sequence length="147" mass="16856">MEYPQLKKAGLKTTLPRVKVLELLQSLQQQDGQHHLTAEEVYRRLSDAGSDFSLATVYRVLSHFESAGIVLRHHFEGGQARFELADGGHHDHIVCVNCGKVEEFVDDVIENRQKSIAQQRQFDLREYSLVLYANCLRECDRQDETAD</sequence>
<dbReference type="GO" id="GO:0005829">
    <property type="term" value="C:cytosol"/>
    <property type="evidence" value="ECO:0007669"/>
    <property type="project" value="TreeGrafter"/>
</dbReference>
<feature type="binding site" evidence="14">
    <location>
        <position position="89"/>
    </location>
    <ligand>
        <name>Fe cation</name>
        <dbReference type="ChEBI" id="CHEBI:24875"/>
    </ligand>
</feature>
<dbReference type="Pfam" id="PF01475">
    <property type="entry name" value="FUR"/>
    <property type="match status" value="1"/>
</dbReference>
<dbReference type="NCBIfam" id="NF006999">
    <property type="entry name" value="PRK09462.1"/>
    <property type="match status" value="1"/>
</dbReference>
<evidence type="ECO:0000256" key="7">
    <source>
        <dbReference type="ARBA" id="ARBA00022723"/>
    </source>
</evidence>
<evidence type="ECO:0000256" key="12">
    <source>
        <dbReference type="ARBA" id="ARBA00023163"/>
    </source>
</evidence>
<dbReference type="PANTHER" id="PTHR33202">
    <property type="entry name" value="ZINC UPTAKE REGULATION PROTEIN"/>
    <property type="match status" value="1"/>
</dbReference>
<keyword evidence="5 15" id="KW-0963">Cytoplasm</keyword>
<comment type="cofactor">
    <cofactor evidence="13">
        <name>Zn(2+)</name>
        <dbReference type="ChEBI" id="CHEBI:29105"/>
    </cofactor>
    <text evidence="13">Binds 1 zinc ion per subunit.</text>
</comment>
<organism evidence="16 17">
    <name type="scientific">Aquisalimonas asiatica</name>
    <dbReference type="NCBI Taxonomy" id="406100"/>
    <lineage>
        <taxon>Bacteria</taxon>
        <taxon>Pseudomonadati</taxon>
        <taxon>Pseudomonadota</taxon>
        <taxon>Gammaproteobacteria</taxon>
        <taxon>Chromatiales</taxon>
        <taxon>Ectothiorhodospiraceae</taxon>
        <taxon>Aquisalimonas</taxon>
    </lineage>
</organism>
<evidence type="ECO:0000256" key="9">
    <source>
        <dbReference type="ARBA" id="ARBA00023004"/>
    </source>
</evidence>
<keyword evidence="8 13" id="KW-0862">Zinc</keyword>
<dbReference type="AlphaFoldDB" id="A0A1H8V784"/>
<feature type="binding site" evidence="14">
    <location>
        <position position="91"/>
    </location>
    <ligand>
        <name>Fe cation</name>
        <dbReference type="ChEBI" id="CHEBI:24875"/>
    </ligand>
</feature>
<dbReference type="Gene3D" id="1.10.10.10">
    <property type="entry name" value="Winged helix-like DNA-binding domain superfamily/Winged helix DNA-binding domain"/>
    <property type="match status" value="1"/>
</dbReference>
<feature type="binding site" evidence="13">
    <location>
        <position position="98"/>
    </location>
    <ligand>
        <name>Zn(2+)</name>
        <dbReference type="ChEBI" id="CHEBI:29105"/>
    </ligand>
</feature>
<keyword evidence="6 15" id="KW-0678">Repressor</keyword>
<dbReference type="SUPFAM" id="SSF46785">
    <property type="entry name" value="Winged helix' DNA-binding domain"/>
    <property type="match status" value="1"/>
</dbReference>
<dbReference type="InterPro" id="IPR036388">
    <property type="entry name" value="WH-like_DNA-bd_sf"/>
</dbReference>
<dbReference type="InterPro" id="IPR002481">
    <property type="entry name" value="FUR"/>
</dbReference>
<evidence type="ECO:0000313" key="16">
    <source>
        <dbReference type="EMBL" id="SEP11320.1"/>
    </source>
</evidence>
<dbReference type="CDD" id="cd07153">
    <property type="entry name" value="Fur_like"/>
    <property type="match status" value="1"/>
</dbReference>
<evidence type="ECO:0000256" key="3">
    <source>
        <dbReference type="ARBA" id="ARBA00011738"/>
    </source>
</evidence>
<dbReference type="GO" id="GO:0045892">
    <property type="term" value="P:negative regulation of DNA-templated transcription"/>
    <property type="evidence" value="ECO:0007669"/>
    <property type="project" value="TreeGrafter"/>
</dbReference>
<evidence type="ECO:0000256" key="5">
    <source>
        <dbReference type="ARBA" id="ARBA00022490"/>
    </source>
</evidence>
<comment type="subcellular location">
    <subcellularLocation>
        <location evidence="1 15">Cytoplasm</location>
    </subcellularLocation>
</comment>
<name>A0A1H8V784_9GAMM</name>
<evidence type="ECO:0000256" key="1">
    <source>
        <dbReference type="ARBA" id="ARBA00004496"/>
    </source>
</evidence>
<evidence type="ECO:0000256" key="11">
    <source>
        <dbReference type="ARBA" id="ARBA00023125"/>
    </source>
</evidence>
<evidence type="ECO:0000256" key="6">
    <source>
        <dbReference type="ARBA" id="ARBA00022491"/>
    </source>
</evidence>
<dbReference type="PANTHER" id="PTHR33202:SF2">
    <property type="entry name" value="FERRIC UPTAKE REGULATION PROTEIN"/>
    <property type="match status" value="1"/>
</dbReference>
<dbReference type="FunFam" id="1.10.10.10:FF:000007">
    <property type="entry name" value="Ferric uptake regulation protein"/>
    <property type="match status" value="1"/>
</dbReference>
<evidence type="ECO:0000313" key="17">
    <source>
        <dbReference type="Proteomes" id="UP000199657"/>
    </source>
</evidence>
<comment type="similarity">
    <text evidence="2 15">Belongs to the Fur family.</text>
</comment>
<dbReference type="InterPro" id="IPR036390">
    <property type="entry name" value="WH_DNA-bd_sf"/>
</dbReference>
<dbReference type="RefSeq" id="WP_091645726.1">
    <property type="nucleotide sequence ID" value="NZ_FOEG01000010.1"/>
</dbReference>
<dbReference type="GO" id="GO:0000976">
    <property type="term" value="F:transcription cis-regulatory region binding"/>
    <property type="evidence" value="ECO:0007669"/>
    <property type="project" value="TreeGrafter"/>
</dbReference>
<comment type="subunit">
    <text evidence="3 15">Homodimer.</text>
</comment>
<protein>
    <recommendedName>
        <fullName evidence="4 15">Ferric uptake regulation protein</fullName>
    </recommendedName>
</protein>
<evidence type="ECO:0000256" key="15">
    <source>
        <dbReference type="RuleBase" id="RU364037"/>
    </source>
</evidence>
<dbReference type="GO" id="GO:0003700">
    <property type="term" value="F:DNA-binding transcription factor activity"/>
    <property type="evidence" value="ECO:0007669"/>
    <property type="project" value="UniProtKB-UniRule"/>
</dbReference>
<evidence type="ECO:0000256" key="14">
    <source>
        <dbReference type="PIRSR" id="PIRSR602481-2"/>
    </source>
</evidence>
<accession>A0A1H8V784</accession>
<dbReference type="GO" id="GO:0008270">
    <property type="term" value="F:zinc ion binding"/>
    <property type="evidence" value="ECO:0007669"/>
    <property type="project" value="TreeGrafter"/>
</dbReference>
<dbReference type="Gene3D" id="3.30.1490.190">
    <property type="match status" value="1"/>
</dbReference>
<evidence type="ECO:0000256" key="8">
    <source>
        <dbReference type="ARBA" id="ARBA00022833"/>
    </source>
</evidence>
<feature type="binding site" evidence="13">
    <location>
        <position position="95"/>
    </location>
    <ligand>
        <name>Zn(2+)</name>
        <dbReference type="ChEBI" id="CHEBI:29105"/>
    </ligand>
</feature>
<keyword evidence="7 13" id="KW-0479">Metal-binding</keyword>
<evidence type="ECO:0000256" key="4">
    <source>
        <dbReference type="ARBA" id="ARBA00020910"/>
    </source>
</evidence>
<keyword evidence="10 15" id="KW-0805">Transcription regulation</keyword>
<gene>
    <name evidence="15" type="primary">fur</name>
    <name evidence="16" type="ORF">SAMN04488052_11064</name>
</gene>